<evidence type="ECO:0000256" key="8">
    <source>
        <dbReference type="SAM" id="MobiDB-lite"/>
    </source>
</evidence>
<gene>
    <name evidence="10" type="ORF">ACHAWU_003717</name>
</gene>
<dbReference type="AlphaFoldDB" id="A0ABD3N6P8"/>
<evidence type="ECO:0000259" key="9">
    <source>
        <dbReference type="PROSITE" id="PS50800"/>
    </source>
</evidence>
<dbReference type="Pfam" id="PF03941">
    <property type="entry name" value="INCENP_ARK-bind"/>
    <property type="match status" value="1"/>
</dbReference>
<dbReference type="InterPro" id="IPR036361">
    <property type="entry name" value="SAP_dom_sf"/>
</dbReference>
<dbReference type="PANTHER" id="PTHR13142">
    <property type="entry name" value="INNER CENTROMERE PROTEIN"/>
    <property type="match status" value="1"/>
</dbReference>
<dbReference type="SMART" id="SM00513">
    <property type="entry name" value="SAP"/>
    <property type="match status" value="1"/>
</dbReference>
<feature type="compositionally biased region" description="Polar residues" evidence="8">
    <location>
        <begin position="485"/>
        <end position="519"/>
    </location>
</feature>
<feature type="region of interest" description="Disordered" evidence="8">
    <location>
        <begin position="317"/>
        <end position="587"/>
    </location>
</feature>
<dbReference type="PROSITE" id="PS50800">
    <property type="entry name" value="SAP"/>
    <property type="match status" value="1"/>
</dbReference>
<evidence type="ECO:0000313" key="10">
    <source>
        <dbReference type="EMBL" id="KAL3771542.1"/>
    </source>
</evidence>
<comment type="similarity">
    <text evidence="3">Belongs to the INCENP family.</text>
</comment>
<proteinExistence type="inferred from homology"/>
<dbReference type="InterPro" id="IPR005635">
    <property type="entry name" value="Inner_centromere_prot_ARK-bd"/>
</dbReference>
<feature type="compositionally biased region" description="Low complexity" evidence="8">
    <location>
        <begin position="364"/>
        <end position="374"/>
    </location>
</feature>
<feature type="domain" description="SAP" evidence="9">
    <location>
        <begin position="145"/>
        <end position="179"/>
    </location>
</feature>
<sequence length="664" mass="73390">MHSTASFARGKGQPDRDIYNLLATLNQEQLREKHDINGLYEGRLRSHAQRFEDLKRKWEGFTGVPVPKKLRTSEPIHNEQLIAKANEVPLVQNIQTSVIEEEEEQQIMIPTTDPMVTTEITEQTTSSEAPTPPTMPPHPDDKINIDNMTVNDLRKELKKRQLATGGRKVELQERLREYLAEATAQREMEWASKFAIEVAAEDKSVPKKQVQISDSNGGDCNEDVNAMDVVIEDEEVANDSENIKSAAVVNKQEVNPVPVVKMETVTDQVAQSSNSHSAVVAKKQAPKSALKPSKYPSSIIESTTLLDYTMPAPEPVVPRTFVREPSPAGPKQLIPNKVSNSSTESSTNTSTVPSSTFKKSVLQSSASKSTAPSSFLHKSPGPSAYRSGGGAESTKLLQKKQAISEAAEARKARIAEMRQKSKPAVVGSTSTTEPPPSNSKYAVPSSMKKMAPMSVSKPNTVVAKMREKVAAEKNSERADPALPTRPSQPVETIRSMSSSSTKATTLVPQIPTASSSQYASKPHPSALTSINDPANKPMSSPKRVLPEKQLSPIQTYVMSDREESDSEDESDEEEDDRHKPKKSIPLWAQKTNLHRALERQFADGPNRLDPDKIFGEVLTCNLEEIFDKKKSRYQRRTSSGNWTKDHVTAAEKLTYKRTMGYDKR</sequence>
<dbReference type="GO" id="GO:0005819">
    <property type="term" value="C:spindle"/>
    <property type="evidence" value="ECO:0007669"/>
    <property type="project" value="UniProtKB-SubCell"/>
</dbReference>
<name>A0ABD3N6P8_9STRA</name>
<dbReference type="EMBL" id="JALLBG020000023">
    <property type="protein sequence ID" value="KAL3771542.1"/>
    <property type="molecule type" value="Genomic_DNA"/>
</dbReference>
<evidence type="ECO:0000256" key="7">
    <source>
        <dbReference type="ARBA" id="ARBA00023242"/>
    </source>
</evidence>
<dbReference type="PANTHER" id="PTHR13142:SF1">
    <property type="entry name" value="INNER CENTROMERE PROTEIN"/>
    <property type="match status" value="1"/>
</dbReference>
<comment type="subcellular location">
    <subcellularLocation>
        <location evidence="2">Cytoplasm</location>
        <location evidence="2">Cytoskeleton</location>
        <location evidence="2">Spindle</location>
    </subcellularLocation>
    <subcellularLocation>
        <location evidence="1">Nucleus</location>
    </subcellularLocation>
</comment>
<feature type="compositionally biased region" description="Basic and acidic residues" evidence="8">
    <location>
        <begin position="464"/>
        <end position="479"/>
    </location>
</feature>
<evidence type="ECO:0000256" key="5">
    <source>
        <dbReference type="ARBA" id="ARBA00022829"/>
    </source>
</evidence>
<keyword evidence="11" id="KW-1185">Reference proteome</keyword>
<dbReference type="Gene3D" id="6.10.250.2990">
    <property type="match status" value="1"/>
</dbReference>
<protein>
    <recommendedName>
        <fullName evidence="9">SAP domain-containing protein</fullName>
    </recommendedName>
</protein>
<evidence type="ECO:0000256" key="4">
    <source>
        <dbReference type="ARBA" id="ARBA00022490"/>
    </source>
</evidence>
<dbReference type="Pfam" id="PF02037">
    <property type="entry name" value="SAP"/>
    <property type="match status" value="1"/>
</dbReference>
<keyword evidence="7" id="KW-0539">Nucleus</keyword>
<feature type="compositionally biased region" description="Acidic residues" evidence="8">
    <location>
        <begin position="562"/>
        <end position="575"/>
    </location>
</feature>
<keyword evidence="4" id="KW-0963">Cytoplasm</keyword>
<dbReference type="InterPro" id="IPR003034">
    <property type="entry name" value="SAP_dom"/>
</dbReference>
<dbReference type="GO" id="GO:0005634">
    <property type="term" value="C:nucleus"/>
    <property type="evidence" value="ECO:0007669"/>
    <property type="project" value="UniProtKB-SubCell"/>
</dbReference>
<dbReference type="GO" id="GO:0007059">
    <property type="term" value="P:chromosome segregation"/>
    <property type="evidence" value="ECO:0007669"/>
    <property type="project" value="UniProtKB-KW"/>
</dbReference>
<dbReference type="Proteomes" id="UP001530293">
    <property type="component" value="Unassembled WGS sequence"/>
</dbReference>
<reference evidence="10 11" key="1">
    <citation type="submission" date="2024-10" db="EMBL/GenBank/DDBJ databases">
        <title>Updated reference genomes for cyclostephanoid diatoms.</title>
        <authorList>
            <person name="Roberts W.R."/>
            <person name="Alverson A.J."/>
        </authorList>
    </citation>
    <scope>NUCLEOTIDE SEQUENCE [LARGE SCALE GENOMIC DNA]</scope>
    <source>
        <strain evidence="10 11">AJA232-27</strain>
    </source>
</reference>
<comment type="caution">
    <text evidence="10">The sequence shown here is derived from an EMBL/GenBank/DDBJ whole genome shotgun (WGS) entry which is preliminary data.</text>
</comment>
<evidence type="ECO:0000256" key="6">
    <source>
        <dbReference type="ARBA" id="ARBA00023212"/>
    </source>
</evidence>
<dbReference type="SUPFAM" id="SSF68906">
    <property type="entry name" value="SAP domain"/>
    <property type="match status" value="1"/>
</dbReference>
<dbReference type="Gene3D" id="1.10.720.30">
    <property type="entry name" value="SAP domain"/>
    <property type="match status" value="1"/>
</dbReference>
<evidence type="ECO:0000256" key="2">
    <source>
        <dbReference type="ARBA" id="ARBA00004186"/>
    </source>
</evidence>
<feature type="compositionally biased region" description="Low complexity" evidence="8">
    <location>
        <begin position="338"/>
        <end position="356"/>
    </location>
</feature>
<evidence type="ECO:0000256" key="3">
    <source>
        <dbReference type="ARBA" id="ARBA00010042"/>
    </source>
</evidence>
<organism evidence="10 11">
    <name type="scientific">Discostella pseudostelligera</name>
    <dbReference type="NCBI Taxonomy" id="259834"/>
    <lineage>
        <taxon>Eukaryota</taxon>
        <taxon>Sar</taxon>
        <taxon>Stramenopiles</taxon>
        <taxon>Ochrophyta</taxon>
        <taxon>Bacillariophyta</taxon>
        <taxon>Coscinodiscophyceae</taxon>
        <taxon>Thalassiosirophycidae</taxon>
        <taxon>Stephanodiscales</taxon>
        <taxon>Stephanodiscaceae</taxon>
        <taxon>Discostella</taxon>
    </lineage>
</organism>
<accession>A0ABD3N6P8</accession>
<keyword evidence="6" id="KW-0206">Cytoskeleton</keyword>
<feature type="region of interest" description="Disordered" evidence="8">
    <location>
        <begin position="270"/>
        <end position="294"/>
    </location>
</feature>
<feature type="region of interest" description="Disordered" evidence="8">
    <location>
        <begin position="122"/>
        <end position="143"/>
    </location>
</feature>
<evidence type="ECO:0000256" key="1">
    <source>
        <dbReference type="ARBA" id="ARBA00004123"/>
    </source>
</evidence>
<feature type="compositionally biased region" description="Basic and acidic residues" evidence="8">
    <location>
        <begin position="407"/>
        <end position="419"/>
    </location>
</feature>
<keyword evidence="5" id="KW-0159">Chromosome partition</keyword>
<evidence type="ECO:0000313" key="11">
    <source>
        <dbReference type="Proteomes" id="UP001530293"/>
    </source>
</evidence>